<dbReference type="SUPFAM" id="SSF57701">
    <property type="entry name" value="Zn2/Cys6 DNA-binding domain"/>
    <property type="match status" value="1"/>
</dbReference>
<dbReference type="PROSITE" id="PS50048">
    <property type="entry name" value="ZN2_CY6_FUNGAL_2"/>
    <property type="match status" value="1"/>
</dbReference>
<dbReference type="InterPro" id="IPR007219">
    <property type="entry name" value="XnlR_reg_dom"/>
</dbReference>
<keyword evidence="3" id="KW-0805">Transcription regulation</keyword>
<dbReference type="STRING" id="98765.A0A2R6P1W2"/>
<gene>
    <name evidence="8" type="ORF">PHLCEN_2v5635</name>
</gene>
<organism evidence="8 9">
    <name type="scientific">Hermanssonia centrifuga</name>
    <dbReference type="NCBI Taxonomy" id="98765"/>
    <lineage>
        <taxon>Eukaryota</taxon>
        <taxon>Fungi</taxon>
        <taxon>Dikarya</taxon>
        <taxon>Basidiomycota</taxon>
        <taxon>Agaricomycotina</taxon>
        <taxon>Agaricomycetes</taxon>
        <taxon>Polyporales</taxon>
        <taxon>Meruliaceae</taxon>
        <taxon>Hermanssonia</taxon>
    </lineage>
</organism>
<dbReference type="Pfam" id="PF00172">
    <property type="entry name" value="Zn_clus"/>
    <property type="match status" value="1"/>
</dbReference>
<evidence type="ECO:0000256" key="1">
    <source>
        <dbReference type="ARBA" id="ARBA00004123"/>
    </source>
</evidence>
<dbReference type="AlphaFoldDB" id="A0A2R6P1W2"/>
<evidence type="ECO:0000256" key="5">
    <source>
        <dbReference type="ARBA" id="ARBA00023242"/>
    </source>
</evidence>
<comment type="caution">
    <text evidence="8">The sequence shown here is derived from an EMBL/GenBank/DDBJ whole genome shotgun (WGS) entry which is preliminary data.</text>
</comment>
<sequence>MSSQRASEPPSPTTSSTLPRGSACLPCRRRKMRCDGGKPACGQCITKGRQDDCEYTGDLQGLTRTQMLEENISILESRIQELENPTETAPSVRLRSVPAPQAAASGSSETVITLRPPTLPYERVGHAAPGSLQAHMGAGGIPTQPTLQESYIMINSFIPHATQVGFFLNIPRFMHIVYTPADARSPFLDPLVTTVSLWGCRLSQSPALAVHESGLLSRAVQQLSGSLFLAGTENHGNTIIGVIQAEVLLANYFFSLGRFLEGRYHCSAAVSLCISCRLNVLGNEQEARGQGGLAMDLVRSSDLVFTQSEPGDAIHTGEKIGAFWSVYILDKTWAVALGAPSSISDNVRVSTPLPLTMEAYEQAQTIALNRNHRPIEQLLAGQGIDNLAEQSPLALRALASILLARASTLASQYQEDVINRDAYWNEFNVLQTVIARFINHLPRITIVSRGASSEVLVANTIARVASIQLHIRFAQDAMRSRESCLFAANSIIASVQNIGVNELRYLDPIMAVSMAVL</sequence>
<dbReference type="InterPro" id="IPR001138">
    <property type="entry name" value="Zn2Cys6_DnaBD"/>
</dbReference>
<dbReference type="SMART" id="SM00066">
    <property type="entry name" value="GAL4"/>
    <property type="match status" value="1"/>
</dbReference>
<dbReference type="InterPro" id="IPR050815">
    <property type="entry name" value="TF_fung"/>
</dbReference>
<keyword evidence="4" id="KW-0804">Transcription</keyword>
<evidence type="ECO:0000259" key="7">
    <source>
        <dbReference type="PROSITE" id="PS50048"/>
    </source>
</evidence>
<dbReference type="GO" id="GO:0008270">
    <property type="term" value="F:zinc ion binding"/>
    <property type="evidence" value="ECO:0007669"/>
    <property type="project" value="InterPro"/>
</dbReference>
<feature type="domain" description="Zn(2)-C6 fungal-type" evidence="7">
    <location>
        <begin position="23"/>
        <end position="55"/>
    </location>
</feature>
<dbReference type="PROSITE" id="PS00463">
    <property type="entry name" value="ZN2_CY6_FUNGAL_1"/>
    <property type="match status" value="1"/>
</dbReference>
<dbReference type="EMBL" id="MLYV02000552">
    <property type="protein sequence ID" value="PSR83736.1"/>
    <property type="molecule type" value="Genomic_DNA"/>
</dbReference>
<dbReference type="OrthoDB" id="2309723at2759"/>
<dbReference type="GO" id="GO:0005634">
    <property type="term" value="C:nucleus"/>
    <property type="evidence" value="ECO:0007669"/>
    <property type="project" value="UniProtKB-SubCell"/>
</dbReference>
<evidence type="ECO:0000256" key="6">
    <source>
        <dbReference type="SAM" id="MobiDB-lite"/>
    </source>
</evidence>
<dbReference type="SMART" id="SM00906">
    <property type="entry name" value="Fungal_trans"/>
    <property type="match status" value="1"/>
</dbReference>
<dbReference type="InterPro" id="IPR036864">
    <property type="entry name" value="Zn2-C6_fun-type_DNA-bd_sf"/>
</dbReference>
<dbReference type="Pfam" id="PF04082">
    <property type="entry name" value="Fungal_trans"/>
    <property type="match status" value="1"/>
</dbReference>
<proteinExistence type="predicted"/>
<evidence type="ECO:0000313" key="9">
    <source>
        <dbReference type="Proteomes" id="UP000186601"/>
    </source>
</evidence>
<keyword evidence="2" id="KW-0479">Metal-binding</keyword>
<evidence type="ECO:0000256" key="2">
    <source>
        <dbReference type="ARBA" id="ARBA00022723"/>
    </source>
</evidence>
<dbReference type="PANTHER" id="PTHR47338:SF29">
    <property type="entry name" value="ZN(2)-C6 FUNGAL-TYPE DOMAIN-CONTAINING PROTEIN"/>
    <property type="match status" value="1"/>
</dbReference>
<dbReference type="GO" id="GO:0003677">
    <property type="term" value="F:DNA binding"/>
    <property type="evidence" value="ECO:0007669"/>
    <property type="project" value="InterPro"/>
</dbReference>
<comment type="subcellular location">
    <subcellularLocation>
        <location evidence="1">Nucleus</location>
    </subcellularLocation>
</comment>
<dbReference type="GO" id="GO:0006351">
    <property type="term" value="P:DNA-templated transcription"/>
    <property type="evidence" value="ECO:0007669"/>
    <property type="project" value="InterPro"/>
</dbReference>
<dbReference type="PANTHER" id="PTHR47338">
    <property type="entry name" value="ZN(II)2CYS6 TRANSCRIPTION FACTOR (EUROFUNG)-RELATED"/>
    <property type="match status" value="1"/>
</dbReference>
<dbReference type="Proteomes" id="UP000186601">
    <property type="component" value="Unassembled WGS sequence"/>
</dbReference>
<evidence type="ECO:0000313" key="8">
    <source>
        <dbReference type="EMBL" id="PSR83736.1"/>
    </source>
</evidence>
<keyword evidence="9" id="KW-1185">Reference proteome</keyword>
<dbReference type="CDD" id="cd12148">
    <property type="entry name" value="fungal_TF_MHR"/>
    <property type="match status" value="1"/>
</dbReference>
<feature type="region of interest" description="Disordered" evidence="6">
    <location>
        <begin position="1"/>
        <end position="22"/>
    </location>
</feature>
<dbReference type="GO" id="GO:0000981">
    <property type="term" value="F:DNA-binding transcription factor activity, RNA polymerase II-specific"/>
    <property type="evidence" value="ECO:0007669"/>
    <property type="project" value="InterPro"/>
</dbReference>
<accession>A0A2R6P1W2</accession>
<dbReference type="Gene3D" id="4.10.240.10">
    <property type="entry name" value="Zn(2)-C6 fungal-type DNA-binding domain"/>
    <property type="match status" value="1"/>
</dbReference>
<reference evidence="8 9" key="1">
    <citation type="submission" date="2018-02" db="EMBL/GenBank/DDBJ databases">
        <title>Genome sequence of the basidiomycete white-rot fungus Phlebia centrifuga.</title>
        <authorList>
            <person name="Granchi Z."/>
            <person name="Peng M."/>
            <person name="de Vries R.P."/>
            <person name="Hilden K."/>
            <person name="Makela M.R."/>
            <person name="Grigoriev I."/>
            <person name="Riley R."/>
        </authorList>
    </citation>
    <scope>NUCLEOTIDE SEQUENCE [LARGE SCALE GENOMIC DNA]</scope>
    <source>
        <strain evidence="8 9">FBCC195</strain>
    </source>
</reference>
<keyword evidence="5" id="KW-0539">Nucleus</keyword>
<evidence type="ECO:0000256" key="3">
    <source>
        <dbReference type="ARBA" id="ARBA00023015"/>
    </source>
</evidence>
<name>A0A2R6P1W2_9APHY</name>
<protein>
    <recommendedName>
        <fullName evidence="7">Zn(2)-C6 fungal-type domain-containing protein</fullName>
    </recommendedName>
</protein>
<evidence type="ECO:0000256" key="4">
    <source>
        <dbReference type="ARBA" id="ARBA00023163"/>
    </source>
</evidence>
<dbReference type="CDD" id="cd00067">
    <property type="entry name" value="GAL4"/>
    <property type="match status" value="1"/>
</dbReference>